<organism evidence="2">
    <name type="scientific">Chlorobium chlorochromatii (strain CaD3)</name>
    <dbReference type="NCBI Taxonomy" id="340177"/>
    <lineage>
        <taxon>Bacteria</taxon>
        <taxon>Pseudomonadati</taxon>
        <taxon>Chlorobiota</taxon>
        <taxon>Chlorobiia</taxon>
        <taxon>Chlorobiales</taxon>
        <taxon>Chlorobiaceae</taxon>
        <taxon>Chlorobium/Pelodictyon group</taxon>
        <taxon>Chlorobium</taxon>
    </lineage>
</organism>
<proteinExistence type="predicted"/>
<gene>
    <name evidence="2" type="ordered locus">Cag_0873</name>
</gene>
<reference evidence="2" key="1">
    <citation type="submission" date="2005-08" db="EMBL/GenBank/DDBJ databases">
        <title>Complete sequence of Chlorobium chlorochromatii CaD3.</title>
        <authorList>
            <person name="Copeland A."/>
            <person name="Lucas S."/>
            <person name="Lapidus A."/>
            <person name="Barry K."/>
            <person name="Detter J.C."/>
            <person name="Glavina T."/>
            <person name="Hammon N."/>
            <person name="Israni S."/>
            <person name="Pitluck S."/>
            <person name="Bryant D."/>
            <person name="Schmutz J."/>
            <person name="Larimer F."/>
            <person name="Land M."/>
            <person name="Kyrpides N."/>
            <person name="Ivanova N."/>
            <person name="Richardson P."/>
        </authorList>
    </citation>
    <scope>NUCLEOTIDE SEQUENCE [LARGE SCALE GENOMIC DNA]</scope>
    <source>
        <strain evidence="2">CaD3</strain>
    </source>
</reference>
<dbReference type="InterPro" id="IPR019734">
    <property type="entry name" value="TPR_rpt"/>
</dbReference>
<dbReference type="OrthoDB" id="940757at2"/>
<dbReference type="PANTHER" id="PTHR19959">
    <property type="entry name" value="KINESIN LIGHT CHAIN"/>
    <property type="match status" value="1"/>
</dbReference>
<name>Q3AS87_CHLCH</name>
<dbReference type="Gene3D" id="1.25.40.10">
    <property type="entry name" value="Tetratricopeptide repeat domain"/>
    <property type="match status" value="2"/>
</dbReference>
<dbReference type="eggNOG" id="COG0457">
    <property type="taxonomic scope" value="Bacteria"/>
</dbReference>
<dbReference type="STRING" id="340177.Cag_0873"/>
<accession>Q3AS87</accession>
<dbReference type="KEGG" id="cch:Cag_0873"/>
<evidence type="ECO:0000313" key="2">
    <source>
        <dbReference type="EMBL" id="ABB28138.1"/>
    </source>
</evidence>
<dbReference type="AlphaFoldDB" id="Q3AS87"/>
<feature type="repeat" description="TPR" evidence="1">
    <location>
        <begin position="411"/>
        <end position="444"/>
    </location>
</feature>
<dbReference type="EMBL" id="CP000108">
    <property type="protein sequence ID" value="ABB28138.1"/>
    <property type="molecule type" value="Genomic_DNA"/>
</dbReference>
<dbReference type="PROSITE" id="PS50005">
    <property type="entry name" value="TPR"/>
    <property type="match status" value="1"/>
</dbReference>
<dbReference type="Pfam" id="PF13424">
    <property type="entry name" value="TPR_12"/>
    <property type="match status" value="1"/>
</dbReference>
<keyword evidence="1" id="KW-0802">TPR repeat</keyword>
<dbReference type="PANTHER" id="PTHR19959:SF119">
    <property type="entry name" value="FUNGAL LIPASE-LIKE DOMAIN-CONTAINING PROTEIN"/>
    <property type="match status" value="1"/>
</dbReference>
<protein>
    <submittedName>
        <fullName evidence="2">TPR repeat</fullName>
    </submittedName>
</protein>
<dbReference type="HOGENOM" id="CLU_022807_0_0_10"/>
<dbReference type="InterPro" id="IPR011990">
    <property type="entry name" value="TPR-like_helical_dom_sf"/>
</dbReference>
<dbReference type="SUPFAM" id="SSF48452">
    <property type="entry name" value="TPR-like"/>
    <property type="match status" value="1"/>
</dbReference>
<sequence>MSNELLDEKLRLLVKALRADTFHFVLIINNHPSVYNDVVEWLKQHITDREIRELRLTGKHYREVSDVLQAAKQDIVTIPDFDELFTKENDDVRVALNQRRDFLAFQRMNLVCFLSPDTFRLLPKKIPDLWSLRSLELDIAYDIKEPLFTIPTTPFISSLGGTTIAEKEAEIRRLTYQLSQIDPANIALRKELEAQLVTLQMEVPQRFEEATSLHDTSQKNIIAAEVTATQDETVTNISTSILRSIFAVLPSEPITLIALQELLPNIDNLETALQNLVAENVLNYNSTTKSYKCSPVVQEVTRKQQSDHLFADIEQLISRLIDRLAYEPNTGHVTEVSYETAALYVRYGETILRNCTDVEYQLAALADRIGNYHTATGNLDKALSFHAECLRLSKELYEAYPNNVFFKNGLAISYEKLGNTHTSLGNLDKALTYYEQYYKLSKELYEAYPNNVSFKFGLAVSYSKFGNTHTSLGNLDKALSYYDNETRLFEELYEAYPNNVSFKNGLAISYSALGQFYRDHRNDSDIVKNYFQQAEKVWAELVSSSPQHAEFKQNLSWVKNQLQSLHS</sequence>
<dbReference type="SMART" id="SM00028">
    <property type="entry name" value="TPR"/>
    <property type="match status" value="3"/>
</dbReference>
<evidence type="ECO:0000256" key="1">
    <source>
        <dbReference type="PROSITE-ProRule" id="PRU00339"/>
    </source>
</evidence>